<dbReference type="Pfam" id="PF22788">
    <property type="entry name" value="COP9_hel_rpt"/>
    <property type="match status" value="1"/>
</dbReference>
<evidence type="ECO:0000256" key="5">
    <source>
        <dbReference type="ARBA" id="ARBA00022490"/>
    </source>
</evidence>
<dbReference type="InterPro" id="IPR050756">
    <property type="entry name" value="CSN3"/>
</dbReference>
<accession>A0A0B7MMM4</accession>
<dbReference type="GO" id="GO:0008180">
    <property type="term" value="C:COP9 signalosome"/>
    <property type="evidence" value="ECO:0007669"/>
    <property type="project" value="UniProtKB-KW"/>
</dbReference>
<keyword evidence="7" id="KW-0539">Nucleus</keyword>
<keyword evidence="6" id="KW-0736">Signalosome</keyword>
<keyword evidence="5" id="KW-0963">Cytoplasm</keyword>
<evidence type="ECO:0000313" key="9">
    <source>
        <dbReference type="EMBL" id="CEP07051.1"/>
    </source>
</evidence>
<dbReference type="InterPro" id="IPR000717">
    <property type="entry name" value="PCI_dom"/>
</dbReference>
<protein>
    <recommendedName>
        <fullName evidence="4">COP9 signalosome complex subunit 3</fullName>
    </recommendedName>
</protein>
<evidence type="ECO:0000313" key="10">
    <source>
        <dbReference type="Proteomes" id="UP000054107"/>
    </source>
</evidence>
<evidence type="ECO:0000256" key="6">
    <source>
        <dbReference type="ARBA" id="ARBA00022790"/>
    </source>
</evidence>
<evidence type="ECO:0000256" key="4">
    <source>
        <dbReference type="ARBA" id="ARBA00014878"/>
    </source>
</evidence>
<feature type="domain" description="PCI" evidence="8">
    <location>
        <begin position="227"/>
        <end position="396"/>
    </location>
</feature>
<name>A0A0B7MMM4_9FUNG</name>
<dbReference type="AlphaFoldDB" id="A0A0B7MMM4"/>
<dbReference type="PANTHER" id="PTHR10758">
    <property type="entry name" value="26S PROTEASOME NON-ATPASE REGULATORY SUBUNIT 3/COP9 SIGNALOSOME COMPLEX SUBUNIT 3"/>
    <property type="match status" value="1"/>
</dbReference>
<comment type="similarity">
    <text evidence="3">Belongs to the CSN3 family.</text>
</comment>
<dbReference type="InterPro" id="IPR055089">
    <property type="entry name" value="COP9_N"/>
</dbReference>
<dbReference type="EMBL" id="LN718954">
    <property type="protein sequence ID" value="CEP07051.1"/>
    <property type="molecule type" value="Genomic_DNA"/>
</dbReference>
<dbReference type="STRING" id="35722.A0A0B7MMM4"/>
<dbReference type="GO" id="GO:0005737">
    <property type="term" value="C:cytoplasm"/>
    <property type="evidence" value="ECO:0007669"/>
    <property type="project" value="UniProtKB-SubCell"/>
</dbReference>
<evidence type="ECO:0000256" key="1">
    <source>
        <dbReference type="ARBA" id="ARBA00004123"/>
    </source>
</evidence>
<gene>
    <name evidence="9" type="primary">PARPA_00320.1 scaffold 610</name>
</gene>
<evidence type="ECO:0000256" key="2">
    <source>
        <dbReference type="ARBA" id="ARBA00004496"/>
    </source>
</evidence>
<keyword evidence="10" id="KW-1185">Reference proteome</keyword>
<dbReference type="Pfam" id="PF01399">
    <property type="entry name" value="PCI"/>
    <property type="match status" value="1"/>
</dbReference>
<sequence>MEGGASSTEKTKTKECPPIDEAIALIVSGQTNSENVATLDTLTATQLLAYTSDGLDPLTVLNPVTHSLAYMYFIGARSKEATQNNGQQLFEMLSHFIEVFDPEQLCAAPSRCKFYPKFEYMHNPNRLKLVTVIGKALLHLAKVLKQPLLPLQSLKTAIERFSSTQRALTSLHAPFIRACISAKQYRFPLDVLNQDIEILDTTRNDIDIQRFLEYYYYGATIYIGNLNYDRALDFLSIAISVPTQKAISAIQVAAYKKFVLASLIIEGQVRTLPKYTAQGVEKVCRTQAAPYLSLVKAFTETDLNMFHDIASKNSAVFESDKHVGLVKQCLQSLRRKVIKELTKVYVTVGLNEMADKIGGVTPQELELILIEMINQNQVSATMSITDQNVKMVHFIDQEGNDQINLEDRIFDIAVINERVAVMNRLEGLNRDFQTKYMTLSANGGQLASASYDEDFDIAGDDDNKVFS</sequence>
<proteinExistence type="inferred from homology"/>
<evidence type="ECO:0000256" key="7">
    <source>
        <dbReference type="ARBA" id="ARBA00023242"/>
    </source>
</evidence>
<comment type="subcellular location">
    <subcellularLocation>
        <location evidence="2">Cytoplasm</location>
    </subcellularLocation>
    <subcellularLocation>
        <location evidence="1">Nucleus</location>
    </subcellularLocation>
</comment>
<evidence type="ECO:0000259" key="8">
    <source>
        <dbReference type="PROSITE" id="PS50250"/>
    </source>
</evidence>
<dbReference type="Gene3D" id="1.25.40.570">
    <property type="match status" value="1"/>
</dbReference>
<organism evidence="9 10">
    <name type="scientific">Parasitella parasitica</name>
    <dbReference type="NCBI Taxonomy" id="35722"/>
    <lineage>
        <taxon>Eukaryota</taxon>
        <taxon>Fungi</taxon>
        <taxon>Fungi incertae sedis</taxon>
        <taxon>Mucoromycota</taxon>
        <taxon>Mucoromycotina</taxon>
        <taxon>Mucoromycetes</taxon>
        <taxon>Mucorales</taxon>
        <taxon>Mucorineae</taxon>
        <taxon>Mucoraceae</taxon>
        <taxon>Parasitella</taxon>
    </lineage>
</organism>
<reference evidence="9 10" key="1">
    <citation type="submission" date="2014-09" db="EMBL/GenBank/DDBJ databases">
        <authorList>
            <person name="Ellenberger Sabrina"/>
        </authorList>
    </citation>
    <scope>NUCLEOTIDE SEQUENCE [LARGE SCALE GENOMIC DNA]</scope>
    <source>
        <strain evidence="9 10">CBS 412.66</strain>
    </source>
</reference>
<dbReference type="Proteomes" id="UP000054107">
    <property type="component" value="Unassembled WGS sequence"/>
</dbReference>
<dbReference type="SMART" id="SM00088">
    <property type="entry name" value="PINT"/>
    <property type="match status" value="1"/>
</dbReference>
<dbReference type="GO" id="GO:0006511">
    <property type="term" value="P:ubiquitin-dependent protein catabolic process"/>
    <property type="evidence" value="ECO:0007669"/>
    <property type="project" value="TreeGrafter"/>
</dbReference>
<dbReference type="PANTHER" id="PTHR10758:SF1">
    <property type="entry name" value="COP9 SIGNALOSOME COMPLEX SUBUNIT 3"/>
    <property type="match status" value="1"/>
</dbReference>
<dbReference type="PROSITE" id="PS50250">
    <property type="entry name" value="PCI"/>
    <property type="match status" value="1"/>
</dbReference>
<evidence type="ECO:0000256" key="3">
    <source>
        <dbReference type="ARBA" id="ARBA00007084"/>
    </source>
</evidence>
<dbReference type="OrthoDB" id="29061at2759"/>